<comment type="catalytic activity">
    <reaction evidence="10 11">
        <text>N(6)-L-threonylcarbamoyladenosine(37) in tRNA + (sulfur carrier)-SH + AH2 + 2 S-adenosyl-L-methionine = 2-methylsulfanyl-N(6)-L-threonylcarbamoyladenosine(37) in tRNA + (sulfur carrier)-H + 5'-deoxyadenosine + L-methionine + A + S-adenosyl-L-homocysteine + 2 H(+)</text>
        <dbReference type="Rhea" id="RHEA:37075"/>
        <dbReference type="Rhea" id="RHEA-COMP:10163"/>
        <dbReference type="Rhea" id="RHEA-COMP:11092"/>
        <dbReference type="Rhea" id="RHEA-COMP:14737"/>
        <dbReference type="Rhea" id="RHEA-COMP:14739"/>
        <dbReference type="ChEBI" id="CHEBI:13193"/>
        <dbReference type="ChEBI" id="CHEBI:15378"/>
        <dbReference type="ChEBI" id="CHEBI:17319"/>
        <dbReference type="ChEBI" id="CHEBI:17499"/>
        <dbReference type="ChEBI" id="CHEBI:29917"/>
        <dbReference type="ChEBI" id="CHEBI:57844"/>
        <dbReference type="ChEBI" id="CHEBI:57856"/>
        <dbReference type="ChEBI" id="CHEBI:59789"/>
        <dbReference type="ChEBI" id="CHEBI:64428"/>
        <dbReference type="ChEBI" id="CHEBI:74418"/>
        <dbReference type="ChEBI" id="CHEBI:74420"/>
        <dbReference type="EC" id="2.8.4.5"/>
    </reaction>
</comment>
<evidence type="ECO:0000256" key="6">
    <source>
        <dbReference type="ARBA" id="ARBA00022694"/>
    </source>
</evidence>
<keyword evidence="6 11" id="KW-0819">tRNA processing</keyword>
<dbReference type="Gene3D" id="3.40.50.12160">
    <property type="entry name" value="Methylthiotransferase, N-terminal domain"/>
    <property type="match status" value="1"/>
</dbReference>
<evidence type="ECO:0000256" key="3">
    <source>
        <dbReference type="ARBA" id="ARBA00022485"/>
    </source>
</evidence>
<keyword evidence="9 11" id="KW-0411">Iron-sulfur</keyword>
<dbReference type="PROSITE" id="PS50926">
    <property type="entry name" value="TRAM"/>
    <property type="match status" value="1"/>
</dbReference>
<evidence type="ECO:0000256" key="8">
    <source>
        <dbReference type="ARBA" id="ARBA00023004"/>
    </source>
</evidence>
<dbReference type="Gene3D" id="3.80.30.20">
    <property type="entry name" value="tm_1862 like domain"/>
    <property type="match status" value="1"/>
</dbReference>
<evidence type="ECO:0000259" key="12">
    <source>
        <dbReference type="PROSITE" id="PS50926"/>
    </source>
</evidence>
<evidence type="ECO:0000256" key="1">
    <source>
        <dbReference type="ARBA" id="ARBA00002399"/>
    </source>
</evidence>
<evidence type="ECO:0000259" key="14">
    <source>
        <dbReference type="PROSITE" id="PS51918"/>
    </source>
</evidence>
<evidence type="ECO:0000313" key="15">
    <source>
        <dbReference type="EMBL" id="HGN90355.1"/>
    </source>
</evidence>
<dbReference type="CDD" id="cd01335">
    <property type="entry name" value="Radical_SAM"/>
    <property type="match status" value="1"/>
</dbReference>
<dbReference type="InterPro" id="IPR023404">
    <property type="entry name" value="rSAM_horseshoe"/>
</dbReference>
<dbReference type="PROSITE" id="PS51918">
    <property type="entry name" value="RADICAL_SAM"/>
    <property type="match status" value="1"/>
</dbReference>
<reference evidence="15" key="1">
    <citation type="journal article" date="2020" name="mSystems">
        <title>Genome- and Community-Level Interaction Insights into Carbon Utilization and Element Cycling Functions of Hydrothermarchaeota in Hydrothermal Sediment.</title>
        <authorList>
            <person name="Zhou Z."/>
            <person name="Liu Y."/>
            <person name="Xu W."/>
            <person name="Pan J."/>
            <person name="Luo Z.H."/>
            <person name="Li M."/>
        </authorList>
    </citation>
    <scope>NUCLEOTIDE SEQUENCE [LARGE SCALE GENOMIC DNA]</scope>
    <source>
        <strain evidence="15">SpSt-613</strain>
    </source>
</reference>
<keyword evidence="8 11" id="KW-0408">Iron</keyword>
<dbReference type="PANTHER" id="PTHR11918">
    <property type="entry name" value="RADICAL SAM PROTEINS"/>
    <property type="match status" value="1"/>
</dbReference>
<dbReference type="PANTHER" id="PTHR11918:SF45">
    <property type="entry name" value="THREONYLCARBAMOYLADENOSINE TRNA METHYLTHIOTRANSFERASE"/>
    <property type="match status" value="1"/>
</dbReference>
<dbReference type="SMART" id="SM00729">
    <property type="entry name" value="Elp3"/>
    <property type="match status" value="1"/>
</dbReference>
<dbReference type="SFLD" id="SFLDS00029">
    <property type="entry name" value="Radical_SAM"/>
    <property type="match status" value="1"/>
</dbReference>
<dbReference type="Pfam" id="PF04055">
    <property type="entry name" value="Radical_SAM"/>
    <property type="match status" value="1"/>
</dbReference>
<dbReference type="InterPro" id="IPR058240">
    <property type="entry name" value="rSAM_sf"/>
</dbReference>
<comment type="cofactor">
    <cofactor evidence="11">
        <name>[4Fe-4S] cluster</name>
        <dbReference type="ChEBI" id="CHEBI:49883"/>
    </cofactor>
    <text evidence="11">Binds 1 or 2 [4Fe-4S] cluster. One cluster is coordinated with 3 cysteines and an exchangeable S-adenosyl-L-methionine.</text>
</comment>
<dbReference type="GO" id="GO:0051539">
    <property type="term" value="F:4 iron, 4 sulfur cluster binding"/>
    <property type="evidence" value="ECO:0007669"/>
    <property type="project" value="UniProtKB-UniRule"/>
</dbReference>
<dbReference type="GO" id="GO:0035598">
    <property type="term" value="F:tRNA (N(6)-L-threonylcarbamoyladenosine(37)-C(2))-methylthiotransferase activity"/>
    <property type="evidence" value="ECO:0007669"/>
    <property type="project" value="UniProtKB-UniRule"/>
</dbReference>
<dbReference type="FunFam" id="3.40.50.12160:FF:000003">
    <property type="entry name" value="CDK5 regulatory subunit-associated protein 1"/>
    <property type="match status" value="1"/>
</dbReference>
<evidence type="ECO:0000256" key="7">
    <source>
        <dbReference type="ARBA" id="ARBA00022723"/>
    </source>
</evidence>
<dbReference type="GO" id="GO:0046872">
    <property type="term" value="F:metal ion binding"/>
    <property type="evidence" value="ECO:0007669"/>
    <property type="project" value="UniProtKB-UniRule"/>
</dbReference>
<dbReference type="EMBL" id="DTAD01000043">
    <property type="protein sequence ID" value="HGN90355.1"/>
    <property type="molecule type" value="Genomic_DNA"/>
</dbReference>
<evidence type="ECO:0000259" key="13">
    <source>
        <dbReference type="PROSITE" id="PS51449"/>
    </source>
</evidence>
<evidence type="ECO:0000256" key="10">
    <source>
        <dbReference type="ARBA" id="ARBA00051661"/>
    </source>
</evidence>
<gene>
    <name evidence="15" type="ORF">ENT82_04420</name>
</gene>
<dbReference type="InterPro" id="IPR007197">
    <property type="entry name" value="rSAM"/>
</dbReference>
<dbReference type="InterPro" id="IPR002792">
    <property type="entry name" value="TRAM_dom"/>
</dbReference>
<dbReference type="InterPro" id="IPR013848">
    <property type="entry name" value="Methylthiotransferase_N"/>
</dbReference>
<dbReference type="InterPro" id="IPR006638">
    <property type="entry name" value="Elp3/MiaA/NifB-like_rSAM"/>
</dbReference>
<name>A0A7C4I6N3_CALS0</name>
<feature type="domain" description="MTTase N-terminal" evidence="13">
    <location>
        <begin position="12"/>
        <end position="122"/>
    </location>
</feature>
<comment type="function">
    <text evidence="1 11">Catalyzes the methylthiolation of N6-threonylcarbamoyladenosine (t(6)A), leading to the formation of 2-methylthio-N6-threonylcarbamoyladenosine (ms(2)t(6)A) at position 37 in tRNAs that read codons beginning with adenine.</text>
</comment>
<keyword evidence="5 11" id="KW-0949">S-adenosyl-L-methionine</keyword>
<dbReference type="Pfam" id="PF01938">
    <property type="entry name" value="TRAM"/>
    <property type="match status" value="1"/>
</dbReference>
<feature type="domain" description="TRAM" evidence="12">
    <location>
        <begin position="369"/>
        <end position="430"/>
    </location>
</feature>
<protein>
    <recommendedName>
        <fullName evidence="11">tRNA-t(6)A37 methylthiotransferase</fullName>
        <ecNumber evidence="11">2.8.4.5</ecNumber>
    </recommendedName>
</protein>
<dbReference type="FunFam" id="3.80.30.20:FF:000002">
    <property type="entry name" value="threonylcarbamoyladenosine tRNA methylthiotransferase isoform X2"/>
    <property type="match status" value="1"/>
</dbReference>
<dbReference type="InterPro" id="IPR006466">
    <property type="entry name" value="MiaB-like_arc_euk"/>
</dbReference>
<keyword evidence="3 11" id="KW-0004">4Fe-4S</keyword>
<dbReference type="EC" id="2.8.4.5" evidence="11"/>
<organism evidence="15">
    <name type="scientific">Caldiarchaeum subterraneum</name>
    <dbReference type="NCBI Taxonomy" id="311458"/>
    <lineage>
        <taxon>Archaea</taxon>
        <taxon>Nitrososphaerota</taxon>
        <taxon>Candidatus Caldarchaeales</taxon>
        <taxon>Candidatus Caldarchaeaceae</taxon>
        <taxon>Candidatus Caldarchaeum</taxon>
    </lineage>
</organism>
<dbReference type="InterPro" id="IPR038135">
    <property type="entry name" value="Methylthiotransferase_N_sf"/>
</dbReference>
<comment type="caution">
    <text evidence="15">The sequence shown here is derived from an EMBL/GenBank/DDBJ whole genome shotgun (WGS) entry which is preliminary data.</text>
</comment>
<evidence type="ECO:0000256" key="9">
    <source>
        <dbReference type="ARBA" id="ARBA00023014"/>
    </source>
</evidence>
<dbReference type="SUPFAM" id="SSF102114">
    <property type="entry name" value="Radical SAM enzymes"/>
    <property type="match status" value="1"/>
</dbReference>
<dbReference type="PROSITE" id="PS51449">
    <property type="entry name" value="MTTASE_N"/>
    <property type="match status" value="1"/>
</dbReference>
<evidence type="ECO:0000256" key="11">
    <source>
        <dbReference type="RuleBase" id="RU368081"/>
    </source>
</evidence>
<keyword evidence="7 11" id="KW-0479">Metal-binding</keyword>
<dbReference type="InterPro" id="IPR005839">
    <property type="entry name" value="Methylthiotransferase"/>
</dbReference>
<feature type="domain" description="Radical SAM core" evidence="14">
    <location>
        <begin position="135"/>
        <end position="369"/>
    </location>
</feature>
<evidence type="ECO:0000256" key="5">
    <source>
        <dbReference type="ARBA" id="ARBA00022691"/>
    </source>
</evidence>
<evidence type="ECO:0000256" key="4">
    <source>
        <dbReference type="ARBA" id="ARBA00022679"/>
    </source>
</evidence>
<dbReference type="NCBIfam" id="TIGR00089">
    <property type="entry name" value="MiaB/RimO family radical SAM methylthiotransferase"/>
    <property type="match status" value="1"/>
</dbReference>
<evidence type="ECO:0000256" key="2">
    <source>
        <dbReference type="ARBA" id="ARBA00008616"/>
    </source>
</evidence>
<keyword evidence="4 11" id="KW-0808">Transferase</keyword>
<accession>A0A7C4I6N3</accession>
<proteinExistence type="inferred from homology"/>
<dbReference type="SFLD" id="SFLDG01082">
    <property type="entry name" value="B12-binding_domain_containing"/>
    <property type="match status" value="1"/>
</dbReference>
<dbReference type="AlphaFoldDB" id="A0A7C4I6N3"/>
<sequence length="432" mass="48414">MESFSHRRDMPQKVYAEVYGCSANQADGEIALGLLQRQGYSLVERPNEADYVVLVTCAVKKPTADRMIHRIKKFSSLGPRLIVAGCMATGEAERVRQVAPKAVLLPPRSITEVSAALEGRGFDGAGVKLGLPRVRKNPVVAIIPVSEGCRWSRCSFCIVPRSRPGYESYPVRAVVDEVRKAVDEGCREVWLTSQDMGSYGLESGRNLLPELIEAVNSVEGKFYTRVGMMNPIYLKPILEKLVKAYRGEKIYKFIHVPVQSGSDKVLKDMNRGHSVQHFYQVVEAFRRRFPSITVSTDLIIGYPTETDEDFEQTLRLVEKTRPAVVNVSKYFPRPGTPGEGLKPLPPNLVARRVSELNDLLARIQLESNEHWLGWVGEVLIDEVGRRGKMVGRNFAYRPVVLDAPRESLGKFVEAEVVNVEKNYLLGRVLSRC</sequence>
<comment type="similarity">
    <text evidence="2 11">Belongs to the methylthiotransferase family. CDKAL1 subfamily.</text>
</comment>
<dbReference type="Pfam" id="PF00919">
    <property type="entry name" value="UPF0004"/>
    <property type="match status" value="1"/>
</dbReference>
<dbReference type="NCBIfam" id="TIGR01578">
    <property type="entry name" value="MiaB-like-B"/>
    <property type="match status" value="1"/>
</dbReference>